<evidence type="ECO:0000313" key="2">
    <source>
        <dbReference type="Proteomes" id="UP001163321"/>
    </source>
</evidence>
<accession>A0ACC0VJL4</accession>
<proteinExistence type="predicted"/>
<dbReference type="EMBL" id="CM047587">
    <property type="protein sequence ID" value="KAI9906652.1"/>
    <property type="molecule type" value="Genomic_DNA"/>
</dbReference>
<gene>
    <name evidence="1" type="ORF">PsorP6_004655</name>
</gene>
<reference evidence="1 2" key="1">
    <citation type="journal article" date="2022" name="bioRxiv">
        <title>The genome of the oomycete Peronosclerospora sorghi, a cosmopolitan pathogen of maize and sorghum, is inflated with dispersed pseudogenes.</title>
        <authorList>
            <person name="Fletcher K."/>
            <person name="Martin F."/>
            <person name="Isakeit T."/>
            <person name="Cavanaugh K."/>
            <person name="Magill C."/>
            <person name="Michelmore R."/>
        </authorList>
    </citation>
    <scope>NUCLEOTIDE SEQUENCE [LARGE SCALE GENOMIC DNA]</scope>
    <source>
        <strain evidence="1">P6</strain>
    </source>
</reference>
<sequence>MRHLYKQFIPISRVLSTQVDCLISPRYVGCCNYVALNDYKKYPKLHDDGEALNFRGSYWSSGEFTGQVVMTRTEVTVATSPLLATLPKKKIFYRGGLTTFHTNKHFFKLQRNFIQDNFQGKKLSSKESNCSLPSQRWDYRLHVQVVHNPAYHFLSSGTQDYKALVLDVCNLSEHKIGCFVGAIRTMVNNVSDKYHALDQNMEKYDVENERHKPRGVNSKGGADCKVGKKFVKMQTKPQRKETRREQTTQWMAAMPTTLSKLANYRLYVLPKCDVHIRQLTSSQAFYKSIDDSELQLDYAYENSSDFADDALLRRLREETKRTWPKAEELIDEIQGKVLRFLLQTTKAYQALEIGCFTGYSALCLASGLVKGGSLVTCDIDANSMQFAKSYFEKSSHADQIIAIHQDGLEYLNSIIQTNRAEQEPFDFIFIDANKRKYRAYYDFILKHKLLHPSGLLVFDNTLFHGRVAAYSGGSSSSKERIARSLAEFNSYVARDARTRQVLLPIWDGLTLIRRA</sequence>
<keyword evidence="2" id="KW-1185">Reference proteome</keyword>
<organism evidence="1 2">
    <name type="scientific">Peronosclerospora sorghi</name>
    <dbReference type="NCBI Taxonomy" id="230839"/>
    <lineage>
        <taxon>Eukaryota</taxon>
        <taxon>Sar</taxon>
        <taxon>Stramenopiles</taxon>
        <taxon>Oomycota</taxon>
        <taxon>Peronosporomycetes</taxon>
        <taxon>Peronosporales</taxon>
        <taxon>Peronosporaceae</taxon>
        <taxon>Peronosclerospora</taxon>
    </lineage>
</organism>
<evidence type="ECO:0000313" key="1">
    <source>
        <dbReference type="EMBL" id="KAI9906652.1"/>
    </source>
</evidence>
<protein>
    <submittedName>
        <fullName evidence="1">Uncharacterized protein</fullName>
    </submittedName>
</protein>
<dbReference type="Proteomes" id="UP001163321">
    <property type="component" value="Chromosome 8"/>
</dbReference>
<name>A0ACC0VJL4_9STRA</name>
<comment type="caution">
    <text evidence="1">The sequence shown here is derived from an EMBL/GenBank/DDBJ whole genome shotgun (WGS) entry which is preliminary data.</text>
</comment>